<evidence type="ECO:0000259" key="4">
    <source>
        <dbReference type="PROSITE" id="PS50109"/>
    </source>
</evidence>
<dbReference type="InterPro" id="IPR036890">
    <property type="entry name" value="HATPase_C_sf"/>
</dbReference>
<evidence type="ECO:0000256" key="3">
    <source>
        <dbReference type="ARBA" id="ARBA00022991"/>
    </source>
</evidence>
<evidence type="ECO:0000259" key="6">
    <source>
        <dbReference type="PROSITE" id="PS50113"/>
    </source>
</evidence>
<evidence type="ECO:0000256" key="2">
    <source>
        <dbReference type="ARBA" id="ARBA00022643"/>
    </source>
</evidence>
<dbReference type="PROSITE" id="PS50109">
    <property type="entry name" value="HIS_KIN"/>
    <property type="match status" value="1"/>
</dbReference>
<dbReference type="EC" id="2.7.13.3" evidence="7"/>
<evidence type="ECO:0000259" key="5">
    <source>
        <dbReference type="PROSITE" id="PS50112"/>
    </source>
</evidence>
<dbReference type="CDD" id="cd00130">
    <property type="entry name" value="PAS"/>
    <property type="match status" value="1"/>
</dbReference>
<dbReference type="EMBL" id="OMOR01000001">
    <property type="protein sequence ID" value="SPH20548.1"/>
    <property type="molecule type" value="Genomic_DNA"/>
</dbReference>
<evidence type="ECO:0000313" key="8">
    <source>
        <dbReference type="Proteomes" id="UP000244880"/>
    </source>
</evidence>
<keyword evidence="8" id="KW-1185">Reference proteome</keyword>
<feature type="domain" description="Histidine kinase" evidence="4">
    <location>
        <begin position="144"/>
        <end position="338"/>
    </location>
</feature>
<gene>
    <name evidence="7" type="ORF">ASD8599_01285</name>
</gene>
<dbReference type="InterPro" id="IPR005467">
    <property type="entry name" value="His_kinase_dom"/>
</dbReference>
<dbReference type="SMART" id="SM00086">
    <property type="entry name" value="PAC"/>
    <property type="match status" value="1"/>
</dbReference>
<proteinExistence type="predicted"/>
<dbReference type="PROSITE" id="PS50113">
    <property type="entry name" value="PAC"/>
    <property type="match status" value="1"/>
</dbReference>
<keyword evidence="7" id="KW-0418">Kinase</keyword>
<keyword evidence="2" id="KW-0288">FMN</keyword>
<dbReference type="SMART" id="SM00387">
    <property type="entry name" value="HATPase_c"/>
    <property type="match status" value="1"/>
</dbReference>
<dbReference type="OrthoDB" id="489241at2"/>
<dbReference type="Pfam" id="PF13426">
    <property type="entry name" value="PAS_9"/>
    <property type="match status" value="1"/>
</dbReference>
<dbReference type="GO" id="GO:0004673">
    <property type="term" value="F:protein histidine kinase activity"/>
    <property type="evidence" value="ECO:0007669"/>
    <property type="project" value="UniProtKB-EC"/>
</dbReference>
<keyword evidence="7" id="KW-0808">Transferase</keyword>
<dbReference type="Gene3D" id="3.30.565.10">
    <property type="entry name" value="Histidine kinase-like ATPase, C-terminal domain"/>
    <property type="match status" value="1"/>
</dbReference>
<dbReference type="InterPro" id="IPR000014">
    <property type="entry name" value="PAS"/>
</dbReference>
<feature type="domain" description="PAS" evidence="5">
    <location>
        <begin position="10"/>
        <end position="83"/>
    </location>
</feature>
<feature type="domain" description="PAC" evidence="6">
    <location>
        <begin position="84"/>
        <end position="138"/>
    </location>
</feature>
<dbReference type="PANTHER" id="PTHR47429:SF2">
    <property type="entry name" value="PROTEIN TWIN LOV 1"/>
    <property type="match status" value="1"/>
</dbReference>
<name>A0A2R8BBX3_9RHOB</name>
<accession>A0A2R8BBX3</accession>
<evidence type="ECO:0000313" key="7">
    <source>
        <dbReference type="EMBL" id="SPH20548.1"/>
    </source>
</evidence>
<reference evidence="7 8" key="1">
    <citation type="submission" date="2018-03" db="EMBL/GenBank/DDBJ databases">
        <authorList>
            <person name="Keele B.F."/>
        </authorList>
    </citation>
    <scope>NUCLEOTIDE SEQUENCE [LARGE SCALE GENOMIC DNA]</scope>
    <source>
        <strain evidence="7 8">CECT 8599</strain>
    </source>
</reference>
<dbReference type="AlphaFoldDB" id="A0A2R8BBX3"/>
<dbReference type="Pfam" id="PF13581">
    <property type="entry name" value="HATPase_c_2"/>
    <property type="match status" value="1"/>
</dbReference>
<dbReference type="Gene3D" id="3.30.450.20">
    <property type="entry name" value="PAS domain"/>
    <property type="match status" value="1"/>
</dbReference>
<dbReference type="RefSeq" id="WP_108827747.1">
    <property type="nucleotide sequence ID" value="NZ_OMOR01000001.1"/>
</dbReference>
<dbReference type="InterPro" id="IPR000700">
    <property type="entry name" value="PAS-assoc_C"/>
</dbReference>
<dbReference type="SUPFAM" id="SSF55874">
    <property type="entry name" value="ATPase domain of HSP90 chaperone/DNA topoisomerase II/histidine kinase"/>
    <property type="match status" value="1"/>
</dbReference>
<sequence>MHDTIETHFAEDELFHSFAGAQVAMIITNPNLDDNPIVYVNQAFTAMTGYKRSAIIGQNCRFLQGENTRKSDVDQLRQCIETNTSVSVDILNYRSNGEPFTNRLVVAPIHDAQGRVQFFMGIQKELSPQDVSSSANEIDDRLVEIQNRVRSDLSMIINMIRQQSSQDSSVPEDFAALSRRVETLQVLYDEMKLADANSNRDGIQLGNFLSRLIVAIAHVQGRPGVRMNMQLESLVLPIETAARVGLVVSELLTNAFQHAFERLDQGMIEVRMSSLSGGGVRLTISDDGVGIPTDMAWPDPANVGGRIVNGLIEGLEGTLHLGRGAAGSFVTIDVPAGGDMSDQFLS</sequence>
<dbReference type="SUPFAM" id="SSF55785">
    <property type="entry name" value="PYP-like sensor domain (PAS domain)"/>
    <property type="match status" value="1"/>
</dbReference>
<dbReference type="InterPro" id="IPR035965">
    <property type="entry name" value="PAS-like_dom_sf"/>
</dbReference>
<dbReference type="NCBIfam" id="TIGR00229">
    <property type="entry name" value="sensory_box"/>
    <property type="match status" value="1"/>
</dbReference>
<keyword evidence="3" id="KW-0157">Chromophore</keyword>
<evidence type="ECO:0000256" key="1">
    <source>
        <dbReference type="ARBA" id="ARBA00022630"/>
    </source>
</evidence>
<protein>
    <submittedName>
        <fullName evidence="7">Blue-light-activated histidine kinase 2</fullName>
        <ecNumber evidence="7">2.7.13.3</ecNumber>
    </submittedName>
</protein>
<dbReference type="Proteomes" id="UP000244880">
    <property type="component" value="Unassembled WGS sequence"/>
</dbReference>
<dbReference type="InterPro" id="IPR003594">
    <property type="entry name" value="HATPase_dom"/>
</dbReference>
<dbReference type="PROSITE" id="PS50112">
    <property type="entry name" value="PAS"/>
    <property type="match status" value="1"/>
</dbReference>
<keyword evidence="1" id="KW-0285">Flavoprotein</keyword>
<dbReference type="PANTHER" id="PTHR47429">
    <property type="entry name" value="PROTEIN TWIN LOV 1"/>
    <property type="match status" value="1"/>
</dbReference>
<dbReference type="InterPro" id="IPR001610">
    <property type="entry name" value="PAC"/>
</dbReference>
<organism evidence="7 8">
    <name type="scientific">Ascidiaceihabitans donghaensis</name>
    <dbReference type="NCBI Taxonomy" id="1510460"/>
    <lineage>
        <taxon>Bacteria</taxon>
        <taxon>Pseudomonadati</taxon>
        <taxon>Pseudomonadota</taxon>
        <taxon>Alphaproteobacteria</taxon>
        <taxon>Rhodobacterales</taxon>
        <taxon>Paracoccaceae</taxon>
        <taxon>Ascidiaceihabitans</taxon>
    </lineage>
</organism>